<sequence length="65" mass="7596">MREIEGNRVSETLSIVREPLPMAYLYFVSDRDTLENRIDSSTYGILQLDLPTNNYAMIFPRLAVW</sequence>
<dbReference type="EMBL" id="JAVDQT010000001">
    <property type="protein sequence ID" value="MDR6431441.1"/>
    <property type="molecule type" value="Genomic_DNA"/>
</dbReference>
<protein>
    <submittedName>
        <fullName evidence="1">Uncharacterized protein</fullName>
    </submittedName>
</protein>
<dbReference type="Proteomes" id="UP001184614">
    <property type="component" value="Unassembled WGS sequence"/>
</dbReference>
<name>A0ABU1M5Z8_9HYPH</name>
<reference evidence="1 2" key="1">
    <citation type="submission" date="2023-07" db="EMBL/GenBank/DDBJ databases">
        <title>Sorghum-associated microbial communities from plants grown in Nebraska, USA.</title>
        <authorList>
            <person name="Schachtman D."/>
        </authorList>
    </citation>
    <scope>NUCLEOTIDE SEQUENCE [LARGE SCALE GENOMIC DNA]</scope>
    <source>
        <strain evidence="1 2">DS1730</strain>
    </source>
</reference>
<gene>
    <name evidence="1" type="ORF">J2782_001146</name>
</gene>
<proteinExistence type="predicted"/>
<evidence type="ECO:0000313" key="2">
    <source>
        <dbReference type="Proteomes" id="UP001184614"/>
    </source>
</evidence>
<accession>A0ABU1M5Z8</accession>
<organism evidence="1 2">
    <name type="scientific">Brucella pseudogrignonensis</name>
    <dbReference type="NCBI Taxonomy" id="419475"/>
    <lineage>
        <taxon>Bacteria</taxon>
        <taxon>Pseudomonadati</taxon>
        <taxon>Pseudomonadota</taxon>
        <taxon>Alphaproteobacteria</taxon>
        <taxon>Hyphomicrobiales</taxon>
        <taxon>Brucellaceae</taxon>
        <taxon>Brucella/Ochrobactrum group</taxon>
        <taxon>Brucella</taxon>
    </lineage>
</organism>
<keyword evidence="2" id="KW-1185">Reference proteome</keyword>
<evidence type="ECO:0000313" key="1">
    <source>
        <dbReference type="EMBL" id="MDR6431441.1"/>
    </source>
</evidence>
<comment type="caution">
    <text evidence="1">The sequence shown here is derived from an EMBL/GenBank/DDBJ whole genome shotgun (WGS) entry which is preliminary data.</text>
</comment>